<feature type="compositionally biased region" description="Low complexity" evidence="1">
    <location>
        <begin position="265"/>
        <end position="275"/>
    </location>
</feature>
<feature type="region of interest" description="Disordered" evidence="1">
    <location>
        <begin position="632"/>
        <end position="660"/>
    </location>
</feature>
<sequence length="815" mass="88660">MASFCLLPINKPSDQPSCHPPIPPSSPIPSSPTQAQTPSARFRLLAAIEPTSSVAERRGTPVQALDLALLGARFRCLSKEDAELGLEVTLSTPLPLSSDQAQVPGKRQDSVPGGMSAPQSGSTATALPPVDQSFMRWSRTASTVFSEAPSTFYYNAKRSTGRYSDATPSVVPVPIAETSTHNPHNMSHPPTPSPSLRPEVMSRRESTNSAGTFGSRQRRWSALHPAVSPETSPSYLQPGEAQIDDIPHPGPGGTSPRPQLRRPLSMSSTSDSTFSGQLHGDRVHIGRSNISGAMFPSPTLRRPTHKTPESTADITAHLLKASGKNESRIVPRLSPIKPAPSVGTPMGEVEEEEGGDACFSTDRRKISKLDQILGEGAETARVLMEFDKKAIRDAVQLPETTPLNLPPRHRSSASDPTASSIPILPPSPSSNVPRGYRADPFSSHNRSDSVDSLPSSLHPSITDSTHTTARLLPNQTPTSPPPMPRRPTDKELVKMHAVPKPEARNDLTPEQRAVLIRRTRKIEHLLGEPLGEINVGQHIVRPSTASSVRHTSFEDTWDLSPTSASGMRIPEYDRPDCRPRIVKASEKLPVPSAKKGTSVAQKAMAALGLGDNKKEEEDLRVYRNYRAEKISRNRGQEVPGSPEEDDWDDEEGGDSARRVRRQQVAKLNRLLGVQIPASALQSGPIDTTDLSPDTPIKRPSPPHAQSSSDISFISFDEETPSPSWRKRMRSAVNNAMDKDKGRDKDKEREPGSSFWDGALNASVTDNKPKKWTPPRDLSFGNRAEMEGSFMDLKDKKGSSGFTERVSARKNAAIAR</sequence>
<accession>A0AA38LX22</accession>
<feature type="region of interest" description="Disordered" evidence="1">
    <location>
        <begin position="397"/>
        <end position="488"/>
    </location>
</feature>
<keyword evidence="3" id="KW-1185">Reference proteome</keyword>
<dbReference type="AlphaFoldDB" id="A0AA38LX22"/>
<name>A0AA38LX22_9TREE</name>
<feature type="region of interest" description="Disordered" evidence="1">
    <location>
        <begin position="1"/>
        <end position="39"/>
    </location>
</feature>
<gene>
    <name evidence="2" type="ORF">MKK02DRAFT_32253</name>
</gene>
<protein>
    <submittedName>
        <fullName evidence="2">Uncharacterized protein</fullName>
    </submittedName>
</protein>
<feature type="region of interest" description="Disordered" evidence="1">
    <location>
        <begin position="95"/>
        <end position="127"/>
    </location>
</feature>
<feature type="region of interest" description="Disordered" evidence="1">
    <location>
        <begin position="794"/>
        <end position="815"/>
    </location>
</feature>
<feature type="compositionally biased region" description="Basic and acidic residues" evidence="1">
    <location>
        <begin position="736"/>
        <end position="750"/>
    </location>
</feature>
<dbReference type="EMBL" id="JAKWFO010000004">
    <property type="protein sequence ID" value="KAI9637394.1"/>
    <property type="molecule type" value="Genomic_DNA"/>
</dbReference>
<feature type="region of interest" description="Disordered" evidence="1">
    <location>
        <begin position="673"/>
        <end position="782"/>
    </location>
</feature>
<feature type="compositionally biased region" description="Acidic residues" evidence="1">
    <location>
        <begin position="642"/>
        <end position="653"/>
    </location>
</feature>
<feature type="region of interest" description="Disordered" evidence="1">
    <location>
        <begin position="175"/>
        <end position="308"/>
    </location>
</feature>
<feature type="region of interest" description="Disordered" evidence="1">
    <location>
        <begin position="333"/>
        <end position="357"/>
    </location>
</feature>
<dbReference type="Proteomes" id="UP001164286">
    <property type="component" value="Unassembled WGS sequence"/>
</dbReference>
<dbReference type="GeneID" id="77727680"/>
<evidence type="ECO:0000256" key="1">
    <source>
        <dbReference type="SAM" id="MobiDB-lite"/>
    </source>
</evidence>
<proteinExistence type="predicted"/>
<feature type="compositionally biased region" description="Polar residues" evidence="1">
    <location>
        <begin position="450"/>
        <end position="468"/>
    </location>
</feature>
<evidence type="ECO:0000313" key="3">
    <source>
        <dbReference type="Proteomes" id="UP001164286"/>
    </source>
</evidence>
<feature type="compositionally biased region" description="Pro residues" evidence="1">
    <location>
        <begin position="18"/>
        <end position="30"/>
    </location>
</feature>
<dbReference type="RefSeq" id="XP_052947171.1">
    <property type="nucleotide sequence ID" value="XM_053088475.1"/>
</dbReference>
<comment type="caution">
    <text evidence="2">The sequence shown here is derived from an EMBL/GenBank/DDBJ whole genome shotgun (WGS) entry which is preliminary data.</text>
</comment>
<reference evidence="2" key="1">
    <citation type="journal article" date="2022" name="G3 (Bethesda)">
        <title>High quality genome of the basidiomycete yeast Dioszegia hungarica PDD-24b-2 isolated from cloud water.</title>
        <authorList>
            <person name="Jarrige D."/>
            <person name="Haridas S."/>
            <person name="Bleykasten-Grosshans C."/>
            <person name="Joly M."/>
            <person name="Nadalig T."/>
            <person name="Sancelme M."/>
            <person name="Vuilleumier S."/>
            <person name="Grigoriev I.V."/>
            <person name="Amato P."/>
            <person name="Bringel F."/>
        </authorList>
    </citation>
    <scope>NUCLEOTIDE SEQUENCE</scope>
    <source>
        <strain evidence="2">PDD-24b-2</strain>
    </source>
</reference>
<organism evidence="2 3">
    <name type="scientific">Dioszegia hungarica</name>
    <dbReference type="NCBI Taxonomy" id="4972"/>
    <lineage>
        <taxon>Eukaryota</taxon>
        <taxon>Fungi</taxon>
        <taxon>Dikarya</taxon>
        <taxon>Basidiomycota</taxon>
        <taxon>Agaricomycotina</taxon>
        <taxon>Tremellomycetes</taxon>
        <taxon>Tremellales</taxon>
        <taxon>Bulleribasidiaceae</taxon>
        <taxon>Dioszegia</taxon>
    </lineage>
</organism>
<evidence type="ECO:0000313" key="2">
    <source>
        <dbReference type="EMBL" id="KAI9637394.1"/>
    </source>
</evidence>
<feature type="compositionally biased region" description="Polar residues" evidence="1">
    <location>
        <begin position="679"/>
        <end position="691"/>
    </location>
</feature>